<evidence type="ECO:0000313" key="1">
    <source>
        <dbReference type="EMBL" id="NJP96013.1"/>
    </source>
</evidence>
<name>A0ABX1BMK4_9ACTN</name>
<organism evidence="1 2">
    <name type="scientific">Nonomuraea composti</name>
    <dbReference type="NCBI Taxonomy" id="2720023"/>
    <lineage>
        <taxon>Bacteria</taxon>
        <taxon>Bacillati</taxon>
        <taxon>Actinomycetota</taxon>
        <taxon>Actinomycetes</taxon>
        <taxon>Streptosporangiales</taxon>
        <taxon>Streptosporangiaceae</taxon>
        <taxon>Nonomuraea</taxon>
    </lineage>
</organism>
<keyword evidence="2" id="KW-1185">Reference proteome</keyword>
<accession>A0ABX1BMK4</accession>
<dbReference type="RefSeq" id="WP_168017648.1">
    <property type="nucleotide sequence ID" value="NZ_JAATEP010000044.1"/>
</dbReference>
<protein>
    <submittedName>
        <fullName evidence="1">Uncharacterized protein</fullName>
    </submittedName>
</protein>
<gene>
    <name evidence="1" type="ORF">HCN51_42385</name>
</gene>
<dbReference type="Proteomes" id="UP000696294">
    <property type="component" value="Unassembled WGS sequence"/>
</dbReference>
<comment type="caution">
    <text evidence="1">The sequence shown here is derived from an EMBL/GenBank/DDBJ whole genome shotgun (WGS) entry which is preliminary data.</text>
</comment>
<proteinExistence type="predicted"/>
<sequence length="309" mass="33472">MINLVRSGPFWCALVVEENDSVDAGLLTELAARTGTTLTGIGHGGFGGGPVADVYADESRGIVLIEAVDPDTGSKALLVRADSEERAIAARAAIGERYRVWTEQELRAQAREDLAGQSWILVPLVMAAGGTNLEPETAELLREALRHEDEDVRAAAAYAEEVAEELRHDPMVLAAAQEEREPAEVLRPARPVDGEEDWVTVRPGVPGREVPRPVSWWQIPAGVTDPLPAFTVDHDWFIEVLARQDAPFYEEIWIDEDGRTAIHAVSHAELAGRHLAVHGQDVEAVMTAFREAGLLALDGPPAGLDRTAP</sequence>
<dbReference type="EMBL" id="JAATEP010000044">
    <property type="protein sequence ID" value="NJP96013.1"/>
    <property type="molecule type" value="Genomic_DNA"/>
</dbReference>
<reference evidence="1 2" key="1">
    <citation type="submission" date="2020-03" db="EMBL/GenBank/DDBJ databases">
        <title>WGS of actinomycetes isolated from Thailand.</title>
        <authorList>
            <person name="Thawai C."/>
        </authorList>
    </citation>
    <scope>NUCLEOTIDE SEQUENCE [LARGE SCALE GENOMIC DNA]</scope>
    <source>
        <strain evidence="1 2">FMUSA5-5</strain>
    </source>
</reference>
<evidence type="ECO:0000313" key="2">
    <source>
        <dbReference type="Proteomes" id="UP000696294"/>
    </source>
</evidence>